<keyword evidence="1" id="KW-0732">Signal</keyword>
<dbReference type="Proteomes" id="UP000001880">
    <property type="component" value="Chromosome"/>
</dbReference>
<evidence type="ECO:0000256" key="1">
    <source>
        <dbReference type="SAM" id="SignalP"/>
    </source>
</evidence>
<dbReference type="RefSeq" id="WP_012830748.1">
    <property type="nucleotide sequence ID" value="NC_013440.1"/>
</dbReference>
<evidence type="ECO:0008006" key="4">
    <source>
        <dbReference type="Google" id="ProtNLM"/>
    </source>
</evidence>
<evidence type="ECO:0000313" key="2">
    <source>
        <dbReference type="EMBL" id="ACY18156.1"/>
    </source>
</evidence>
<reference evidence="2 3" key="1">
    <citation type="journal article" date="2010" name="Stand. Genomic Sci.">
        <title>Complete genome sequence of Haliangium ochraceum type strain (SMP-2).</title>
        <authorList>
            <consortium name="US DOE Joint Genome Institute (JGI-PGF)"/>
            <person name="Ivanova N."/>
            <person name="Daum C."/>
            <person name="Lang E."/>
            <person name="Abt B."/>
            <person name="Kopitz M."/>
            <person name="Saunders E."/>
            <person name="Lapidus A."/>
            <person name="Lucas S."/>
            <person name="Glavina Del Rio T."/>
            <person name="Nolan M."/>
            <person name="Tice H."/>
            <person name="Copeland A."/>
            <person name="Cheng J.F."/>
            <person name="Chen F."/>
            <person name="Bruce D."/>
            <person name="Goodwin L."/>
            <person name="Pitluck S."/>
            <person name="Mavromatis K."/>
            <person name="Pati A."/>
            <person name="Mikhailova N."/>
            <person name="Chen A."/>
            <person name="Palaniappan K."/>
            <person name="Land M."/>
            <person name="Hauser L."/>
            <person name="Chang Y.J."/>
            <person name="Jeffries C.D."/>
            <person name="Detter J.C."/>
            <person name="Brettin T."/>
            <person name="Rohde M."/>
            <person name="Goker M."/>
            <person name="Bristow J."/>
            <person name="Markowitz V."/>
            <person name="Eisen J.A."/>
            <person name="Hugenholtz P."/>
            <person name="Kyrpides N.C."/>
            <person name="Klenk H.P."/>
        </authorList>
    </citation>
    <scope>NUCLEOTIDE SEQUENCE [LARGE SCALE GENOMIC DNA]</scope>
    <source>
        <strain evidence="3">DSM 14365 / CIP 107738 / JCM 11303 / AJ 13395 / SMP-2</strain>
    </source>
</reference>
<dbReference type="STRING" id="502025.Hoch_5679"/>
<accession>D0LGD1</accession>
<dbReference type="HOGENOM" id="CLU_151358_0_0_7"/>
<dbReference type="AlphaFoldDB" id="D0LGD1"/>
<proteinExistence type="predicted"/>
<dbReference type="PROSITE" id="PS51257">
    <property type="entry name" value="PROKAR_LIPOPROTEIN"/>
    <property type="match status" value="1"/>
</dbReference>
<dbReference type="KEGG" id="hoh:Hoch_5679"/>
<dbReference type="OrthoDB" id="1450284at2"/>
<dbReference type="EMBL" id="CP001804">
    <property type="protein sequence ID" value="ACY18156.1"/>
    <property type="molecule type" value="Genomic_DNA"/>
</dbReference>
<feature type="chain" id="PRO_5003010190" description="Cytochrome C Planctomycete-type domain-containing protein" evidence="1">
    <location>
        <begin position="26"/>
        <end position="137"/>
    </location>
</feature>
<name>D0LGD1_HALO1</name>
<keyword evidence="3" id="KW-1185">Reference proteome</keyword>
<organism evidence="2 3">
    <name type="scientific">Haliangium ochraceum (strain DSM 14365 / JCM 11303 / SMP-2)</name>
    <dbReference type="NCBI Taxonomy" id="502025"/>
    <lineage>
        <taxon>Bacteria</taxon>
        <taxon>Pseudomonadati</taxon>
        <taxon>Myxococcota</taxon>
        <taxon>Polyangia</taxon>
        <taxon>Haliangiales</taxon>
        <taxon>Kofleriaceae</taxon>
        <taxon>Haliangium</taxon>
    </lineage>
</organism>
<gene>
    <name evidence="2" type="ordered locus">Hoch_5679</name>
</gene>
<feature type="signal peptide" evidence="1">
    <location>
        <begin position="1"/>
        <end position="25"/>
    </location>
</feature>
<sequence>MASSTARSRRSALAILALACGALGACVEVDERPAQWSYIHAAIIAPNCTSANCHTDITRNAGISFDDPDESYQLLAGVDCDSGEPAEDFVVANEPELSKLLYLLRGEETLLMPPDVPLPEAEIELVERWIAEGAQCN</sequence>
<evidence type="ECO:0000313" key="3">
    <source>
        <dbReference type="Proteomes" id="UP000001880"/>
    </source>
</evidence>
<protein>
    <recommendedName>
        <fullName evidence="4">Cytochrome C Planctomycete-type domain-containing protein</fullName>
    </recommendedName>
</protein>